<feature type="compositionally biased region" description="Pro residues" evidence="1">
    <location>
        <begin position="268"/>
        <end position="287"/>
    </location>
</feature>
<comment type="caution">
    <text evidence="2">The sequence shown here is derived from an EMBL/GenBank/DDBJ whole genome shotgun (WGS) entry which is preliminary data.</text>
</comment>
<feature type="region of interest" description="Disordered" evidence="1">
    <location>
        <begin position="191"/>
        <end position="224"/>
    </location>
</feature>
<evidence type="ECO:0000256" key="1">
    <source>
        <dbReference type="SAM" id="MobiDB-lite"/>
    </source>
</evidence>
<name>A0A9W7CIG4_9STRA</name>
<proteinExistence type="predicted"/>
<protein>
    <submittedName>
        <fullName evidence="2">Uncharacterized protein</fullName>
    </submittedName>
</protein>
<dbReference type="Proteomes" id="UP001165160">
    <property type="component" value="Unassembled WGS sequence"/>
</dbReference>
<organism evidence="2 3">
    <name type="scientific">Triparma verrucosa</name>
    <dbReference type="NCBI Taxonomy" id="1606542"/>
    <lineage>
        <taxon>Eukaryota</taxon>
        <taxon>Sar</taxon>
        <taxon>Stramenopiles</taxon>
        <taxon>Ochrophyta</taxon>
        <taxon>Bolidophyceae</taxon>
        <taxon>Parmales</taxon>
        <taxon>Triparmaceae</taxon>
        <taxon>Triparma</taxon>
    </lineage>
</organism>
<sequence>MDSIIDATRQISSDLDNSSIALDRKHKLLSDLSNELTAYLSSVGIGPPRSQVSLELGYAEEQRPIALGRYKWKVVFSSIAFPPIPSSKPPSLRISRLTSLRTSKILHKVELTTSVKVHEMLDYGDIRVIVQHSQGYIELRFESPSSSARFRKGIEEAISTTAPEVTWSQIPSPREGEGDLLGLSDMDEVEEVVEERSSSYFNGEDNDLEAPADPNTPSSPKTRRKSLKELIALAREGGIDTSGMLDRGELEQALRKSQSTASSSAAPSPSPSPAVPPRRPFARPPAESPSRPFARPPPKARSPAPPSAPAPKSPLQPSATSKDIFDQMETIKLQRQRRSEWDALQEKRNSWEVQQRKRLQHERQQQEEATRHERQRQYEAQQEEAARQEQQPVISAQGIKRSLRRVRFFLHPDKLPPNLDEAQGMLCKSLWTIISEVEEAWKRTAGVD</sequence>
<feature type="compositionally biased region" description="Basic and acidic residues" evidence="1">
    <location>
        <begin position="337"/>
        <end position="350"/>
    </location>
</feature>
<gene>
    <name evidence="2" type="ORF">TrVE_jg12430</name>
</gene>
<evidence type="ECO:0000313" key="2">
    <source>
        <dbReference type="EMBL" id="GMI05206.1"/>
    </source>
</evidence>
<keyword evidence="3" id="KW-1185">Reference proteome</keyword>
<feature type="region of interest" description="Disordered" evidence="1">
    <location>
        <begin position="239"/>
        <end position="394"/>
    </location>
</feature>
<evidence type="ECO:0000313" key="3">
    <source>
        <dbReference type="Proteomes" id="UP001165160"/>
    </source>
</evidence>
<reference evidence="3" key="1">
    <citation type="journal article" date="2023" name="Commun. Biol.">
        <title>Genome analysis of Parmales, the sister group of diatoms, reveals the evolutionary specialization of diatoms from phago-mixotrophs to photoautotrophs.</title>
        <authorList>
            <person name="Ban H."/>
            <person name="Sato S."/>
            <person name="Yoshikawa S."/>
            <person name="Yamada K."/>
            <person name="Nakamura Y."/>
            <person name="Ichinomiya M."/>
            <person name="Sato N."/>
            <person name="Blanc-Mathieu R."/>
            <person name="Endo H."/>
            <person name="Kuwata A."/>
            <person name="Ogata H."/>
        </authorList>
    </citation>
    <scope>NUCLEOTIDE SEQUENCE [LARGE SCALE GENOMIC DNA]</scope>
    <source>
        <strain evidence="3">NIES 3699</strain>
    </source>
</reference>
<feature type="compositionally biased region" description="Pro residues" evidence="1">
    <location>
        <begin position="294"/>
        <end position="314"/>
    </location>
</feature>
<dbReference type="AlphaFoldDB" id="A0A9W7CIG4"/>
<dbReference type="EMBL" id="BRXX01000327">
    <property type="protein sequence ID" value="GMI05206.1"/>
    <property type="molecule type" value="Genomic_DNA"/>
</dbReference>
<accession>A0A9W7CIG4</accession>
<feature type="compositionally biased region" description="Basic and acidic residues" evidence="1">
    <location>
        <begin position="361"/>
        <end position="377"/>
    </location>
</feature>